<proteinExistence type="predicted"/>
<name>A0A9P8T707_9ASCO</name>
<reference evidence="1" key="2">
    <citation type="submission" date="2021-01" db="EMBL/GenBank/DDBJ databases">
        <authorList>
            <person name="Schikora-Tamarit M.A."/>
        </authorList>
    </citation>
    <scope>NUCLEOTIDE SEQUENCE</scope>
    <source>
        <strain evidence="1">NCAIM Y.01608</strain>
    </source>
</reference>
<dbReference type="AlphaFoldDB" id="A0A9P8T707"/>
<gene>
    <name evidence="1" type="ORF">OGATHE_003178</name>
</gene>
<protein>
    <submittedName>
        <fullName evidence="1">Uncharacterized protein</fullName>
    </submittedName>
</protein>
<reference evidence="1" key="1">
    <citation type="journal article" date="2021" name="Open Biol.">
        <title>Shared evolutionary footprints suggest mitochondrial oxidative damage underlies multiple complex I losses in fungi.</title>
        <authorList>
            <person name="Schikora-Tamarit M.A."/>
            <person name="Marcet-Houben M."/>
            <person name="Nosek J."/>
            <person name="Gabaldon T."/>
        </authorList>
    </citation>
    <scope>NUCLEOTIDE SEQUENCE</scope>
    <source>
        <strain evidence="1">NCAIM Y.01608</strain>
    </source>
</reference>
<comment type="caution">
    <text evidence="1">The sequence shown here is derived from an EMBL/GenBank/DDBJ whole genome shotgun (WGS) entry which is preliminary data.</text>
</comment>
<accession>A0A9P8T707</accession>
<evidence type="ECO:0000313" key="2">
    <source>
        <dbReference type="Proteomes" id="UP000788993"/>
    </source>
</evidence>
<dbReference type="Proteomes" id="UP000788993">
    <property type="component" value="Unassembled WGS sequence"/>
</dbReference>
<evidence type="ECO:0000313" key="1">
    <source>
        <dbReference type="EMBL" id="KAH3667655.1"/>
    </source>
</evidence>
<dbReference type="EMBL" id="JAEUBD010001062">
    <property type="protein sequence ID" value="KAH3667655.1"/>
    <property type="molecule type" value="Genomic_DNA"/>
</dbReference>
<organism evidence="1 2">
    <name type="scientific">Ogataea polymorpha</name>
    <dbReference type="NCBI Taxonomy" id="460523"/>
    <lineage>
        <taxon>Eukaryota</taxon>
        <taxon>Fungi</taxon>
        <taxon>Dikarya</taxon>
        <taxon>Ascomycota</taxon>
        <taxon>Saccharomycotina</taxon>
        <taxon>Pichiomycetes</taxon>
        <taxon>Pichiales</taxon>
        <taxon>Pichiaceae</taxon>
        <taxon>Ogataea</taxon>
    </lineage>
</organism>
<keyword evidence="2" id="KW-1185">Reference proteome</keyword>
<sequence length="420" mass="48021">MFGRTGFRAFRASNWRFGQFSSPRWIHMGPKRPIPRRVSGSGWSVFEDLKLVSFGSHLIFFMLLPPFIKEYTTKIDVVREDAPPELVLGDYGPLANHIKQRPFERVSFLQLGLLEKPASKQETLSVVNDMVPAFPSTPDELTECIGVPIYLENTNLSVPKEIDELPRRLVSKFKNPSENTTIAEKYEDSQRLVRHYRMQPYAVEDQYDPTNVYLQLENNYNQLTSSQQSLLQYVLNLSRIIEQYLSQTTSYQTESNEIFKMVFSQLYDLELYSLAQVVIEVVLATPMDEKSRARKSAEKAHMKITQRFLKTKAKGERITLAKSKLKDKVGQSNLKIYNHGWVEYILRDLGLFSKMVDLWTRLETDSKSLLSAVLDVGKASGPSAEELQKIQQVLLKGGHPDLAQKIAKSSKTKISIDACN</sequence>